<keyword evidence="2" id="KW-1185">Reference proteome</keyword>
<comment type="caution">
    <text evidence="1">The sequence shown here is derived from an EMBL/GenBank/DDBJ whole genome shotgun (WGS) entry which is preliminary data.</text>
</comment>
<protein>
    <submittedName>
        <fullName evidence="1">Uncharacterized protein</fullName>
    </submittedName>
</protein>
<reference evidence="1 2" key="2">
    <citation type="journal article" date="2022" name="Mol. Ecol. Resour.">
        <title>The genomes of chicory, endive, great burdock and yacon provide insights into Asteraceae paleo-polyploidization history and plant inulin production.</title>
        <authorList>
            <person name="Fan W."/>
            <person name="Wang S."/>
            <person name="Wang H."/>
            <person name="Wang A."/>
            <person name="Jiang F."/>
            <person name="Liu H."/>
            <person name="Zhao H."/>
            <person name="Xu D."/>
            <person name="Zhang Y."/>
        </authorList>
    </citation>
    <scope>NUCLEOTIDE SEQUENCE [LARGE SCALE GENOMIC DNA]</scope>
    <source>
        <strain evidence="2">cv. Yunnan</strain>
        <tissue evidence="1">Leaves</tissue>
    </source>
</reference>
<evidence type="ECO:0000313" key="1">
    <source>
        <dbReference type="EMBL" id="KAI3676125.1"/>
    </source>
</evidence>
<dbReference type="Proteomes" id="UP001056120">
    <property type="component" value="Linkage Group LG29"/>
</dbReference>
<accession>A0ACB8XXB1</accession>
<reference evidence="2" key="1">
    <citation type="journal article" date="2022" name="Mol. Ecol. Resour.">
        <title>The genomes of chicory, endive, great burdock and yacon provide insights into Asteraceae palaeo-polyploidization history and plant inulin production.</title>
        <authorList>
            <person name="Fan W."/>
            <person name="Wang S."/>
            <person name="Wang H."/>
            <person name="Wang A."/>
            <person name="Jiang F."/>
            <person name="Liu H."/>
            <person name="Zhao H."/>
            <person name="Xu D."/>
            <person name="Zhang Y."/>
        </authorList>
    </citation>
    <scope>NUCLEOTIDE SEQUENCE [LARGE SCALE GENOMIC DNA]</scope>
    <source>
        <strain evidence="2">cv. Yunnan</strain>
    </source>
</reference>
<name>A0ACB8XXB1_9ASTR</name>
<gene>
    <name evidence="1" type="ORF">L1987_85724</name>
</gene>
<evidence type="ECO:0000313" key="2">
    <source>
        <dbReference type="Proteomes" id="UP001056120"/>
    </source>
</evidence>
<proteinExistence type="predicted"/>
<organism evidence="1 2">
    <name type="scientific">Smallanthus sonchifolius</name>
    <dbReference type="NCBI Taxonomy" id="185202"/>
    <lineage>
        <taxon>Eukaryota</taxon>
        <taxon>Viridiplantae</taxon>
        <taxon>Streptophyta</taxon>
        <taxon>Embryophyta</taxon>
        <taxon>Tracheophyta</taxon>
        <taxon>Spermatophyta</taxon>
        <taxon>Magnoliopsida</taxon>
        <taxon>eudicotyledons</taxon>
        <taxon>Gunneridae</taxon>
        <taxon>Pentapetalae</taxon>
        <taxon>asterids</taxon>
        <taxon>campanulids</taxon>
        <taxon>Asterales</taxon>
        <taxon>Asteraceae</taxon>
        <taxon>Asteroideae</taxon>
        <taxon>Heliantheae alliance</taxon>
        <taxon>Millerieae</taxon>
        <taxon>Smallanthus</taxon>
    </lineage>
</organism>
<sequence>MPSYKPTQPRTLSCLLIIPSLQNPFEDSKPPDGRSSSSNASAKKGAYSEYNYSKLRIWQLTHYHKLIFIDSDLIVLNNLDSFFTYPQLSAVGNDKYMFNSGLIIIEPSQCMFDTLIKNIVTFGSYNGGDQGFTKEAFTWWHRFHSKVNHLKVFQDPNNGKREIPVDLHTIHYLGLKPWMCYKDYDCNWDMLDRRRYASDSAHKKWWEVYEAMPSKLKSFYGLTKKMDARIQKWRGIAKSEGFRDGHRKINVKDRRRTLHMML</sequence>
<dbReference type="EMBL" id="CM042046">
    <property type="protein sequence ID" value="KAI3676125.1"/>
    <property type="molecule type" value="Genomic_DNA"/>
</dbReference>